<reference evidence="3" key="1">
    <citation type="submission" date="2014-01" db="EMBL/GenBank/DDBJ databases">
        <title>The Genome Sequence of Anopheles farauti FAR1 (V2).</title>
        <authorList>
            <consortium name="The Broad Institute Genomics Platform"/>
            <person name="Neafsey D.E."/>
            <person name="Besansky N."/>
            <person name="Howell P."/>
            <person name="Walton C."/>
            <person name="Young S.K."/>
            <person name="Zeng Q."/>
            <person name="Gargeya S."/>
            <person name="Fitzgerald M."/>
            <person name="Haas B."/>
            <person name="Abouelleil A."/>
            <person name="Allen A.W."/>
            <person name="Alvarado L."/>
            <person name="Arachchi H.M."/>
            <person name="Berlin A.M."/>
            <person name="Chapman S.B."/>
            <person name="Gainer-Dewar J."/>
            <person name="Goldberg J."/>
            <person name="Griggs A."/>
            <person name="Gujja S."/>
            <person name="Hansen M."/>
            <person name="Howarth C."/>
            <person name="Imamovic A."/>
            <person name="Ireland A."/>
            <person name="Larimer J."/>
            <person name="McCowan C."/>
            <person name="Murphy C."/>
            <person name="Pearson M."/>
            <person name="Poon T.W."/>
            <person name="Priest M."/>
            <person name="Roberts A."/>
            <person name="Saif S."/>
            <person name="Shea T."/>
            <person name="Sisk P."/>
            <person name="Sykes S."/>
            <person name="Wortman J."/>
            <person name="Nusbaum C."/>
            <person name="Birren B."/>
        </authorList>
    </citation>
    <scope>NUCLEOTIDE SEQUENCE [LARGE SCALE GENOMIC DNA]</scope>
    <source>
        <strain evidence="3">FAR1</strain>
    </source>
</reference>
<dbReference type="AlphaFoldDB" id="A0A182Q0A9"/>
<evidence type="ECO:0000313" key="2">
    <source>
        <dbReference type="EnsemblMetazoa" id="AFAF000518-PA"/>
    </source>
</evidence>
<proteinExistence type="predicted"/>
<feature type="compositionally biased region" description="Low complexity" evidence="1">
    <location>
        <begin position="36"/>
        <end position="45"/>
    </location>
</feature>
<reference evidence="2" key="2">
    <citation type="submission" date="2020-05" db="UniProtKB">
        <authorList>
            <consortium name="EnsemblMetazoa"/>
        </authorList>
    </citation>
    <scope>IDENTIFICATION</scope>
    <source>
        <strain evidence="2">FAR1</strain>
    </source>
</reference>
<accession>A0A182Q0A9</accession>
<evidence type="ECO:0000256" key="1">
    <source>
        <dbReference type="SAM" id="MobiDB-lite"/>
    </source>
</evidence>
<dbReference type="EnsemblMetazoa" id="AFAF000518-RA">
    <property type="protein sequence ID" value="AFAF000518-PA"/>
    <property type="gene ID" value="AFAF000518"/>
</dbReference>
<feature type="region of interest" description="Disordered" evidence="1">
    <location>
        <begin position="36"/>
        <end position="64"/>
    </location>
</feature>
<protein>
    <submittedName>
        <fullName evidence="2">Uncharacterized protein</fullName>
    </submittedName>
</protein>
<sequence>MQEQRCCANPNASSNSRRHNLQLYAPITFGMAASSARTSSDTSTRLNCGSMSPDSRGVSPLSASSSEMMIVPETGEEFSSSNFSFRMALARRSFEPPVGVVVDAGKETRSSGNRSCELDHTEFGTDMEWNSGIALHFLVPKSAKGTMHPATVWN</sequence>
<keyword evidence="3" id="KW-1185">Reference proteome</keyword>
<dbReference type="VEuPathDB" id="VectorBase:AFAF000518"/>
<evidence type="ECO:0000313" key="3">
    <source>
        <dbReference type="Proteomes" id="UP000075886"/>
    </source>
</evidence>
<dbReference type="EMBL" id="AXCN02001459">
    <property type="status" value="NOT_ANNOTATED_CDS"/>
    <property type="molecule type" value="Genomic_DNA"/>
</dbReference>
<dbReference type="Proteomes" id="UP000075886">
    <property type="component" value="Unassembled WGS sequence"/>
</dbReference>
<name>A0A182Q0A9_9DIPT</name>
<organism evidence="2 3">
    <name type="scientific">Anopheles farauti</name>
    <dbReference type="NCBI Taxonomy" id="69004"/>
    <lineage>
        <taxon>Eukaryota</taxon>
        <taxon>Metazoa</taxon>
        <taxon>Ecdysozoa</taxon>
        <taxon>Arthropoda</taxon>
        <taxon>Hexapoda</taxon>
        <taxon>Insecta</taxon>
        <taxon>Pterygota</taxon>
        <taxon>Neoptera</taxon>
        <taxon>Endopterygota</taxon>
        <taxon>Diptera</taxon>
        <taxon>Nematocera</taxon>
        <taxon>Culicoidea</taxon>
        <taxon>Culicidae</taxon>
        <taxon>Anophelinae</taxon>
        <taxon>Anopheles</taxon>
    </lineage>
</organism>